<accession>A0ABV5PJE0</accession>
<comment type="caution">
    <text evidence="6">The sequence shown here is derived from an EMBL/GenBank/DDBJ whole genome shotgun (WGS) entry which is preliminary data.</text>
</comment>
<feature type="region of interest" description="Disordered" evidence="4">
    <location>
        <begin position="1"/>
        <end position="27"/>
    </location>
</feature>
<dbReference type="EMBL" id="JBHMCR010000017">
    <property type="protein sequence ID" value="MFB9523296.1"/>
    <property type="molecule type" value="Genomic_DNA"/>
</dbReference>
<name>A0ABV5PJE0_STRCM</name>
<dbReference type="SUPFAM" id="SSF53720">
    <property type="entry name" value="ALDH-like"/>
    <property type="match status" value="1"/>
</dbReference>
<evidence type="ECO:0000256" key="1">
    <source>
        <dbReference type="ARBA" id="ARBA00023002"/>
    </source>
</evidence>
<keyword evidence="1 3" id="KW-0560">Oxidoreductase</keyword>
<evidence type="ECO:0000313" key="6">
    <source>
        <dbReference type="EMBL" id="MFB9523296.1"/>
    </source>
</evidence>
<dbReference type="PROSITE" id="PS00687">
    <property type="entry name" value="ALDEHYDE_DEHYDR_GLU"/>
    <property type="match status" value="1"/>
</dbReference>
<dbReference type="Proteomes" id="UP001589718">
    <property type="component" value="Unassembled WGS sequence"/>
</dbReference>
<gene>
    <name evidence="6" type="ORF">ACFFTU_25460</name>
</gene>
<dbReference type="InterPro" id="IPR029510">
    <property type="entry name" value="Ald_DH_CS_GLU"/>
</dbReference>
<dbReference type="InterPro" id="IPR016163">
    <property type="entry name" value="Ald_DH_C"/>
</dbReference>
<evidence type="ECO:0000256" key="4">
    <source>
        <dbReference type="SAM" id="MobiDB-lite"/>
    </source>
</evidence>
<dbReference type="InterPro" id="IPR016160">
    <property type="entry name" value="Ald_DH_CS_CYS"/>
</dbReference>
<evidence type="ECO:0000256" key="3">
    <source>
        <dbReference type="RuleBase" id="RU003345"/>
    </source>
</evidence>
<feature type="active site" evidence="2">
    <location>
        <position position="252"/>
    </location>
</feature>
<dbReference type="InterPro" id="IPR016161">
    <property type="entry name" value="Ald_DH/histidinol_DH"/>
</dbReference>
<dbReference type="PROSITE" id="PS00070">
    <property type="entry name" value="ALDEHYDE_DEHYDR_CYS"/>
    <property type="match status" value="1"/>
</dbReference>
<sequence length="487" mass="51153">MRARQSGRAPGLPAAPRSPGKRSPGEVFAVLDPATGEVFGEAVDQRPDELDGVVRGAGEAWRHWRADPDARTAALFAAADAVEAAAADLAPLLTREQGKPLAESHHEVARTAARLRFFAESAPQSLQPQPIEDGRPVRSEIHWRSLGPVAAIVPWNFPLQLASAKFAPALAAGNTVVLKPSPHTPLATRLLGSVLSAVLPEGVLTIVTGREPLGARLAAHPGIRHVTFTGSVPTGRAVARGAADSLAHVTLELGGNDAAVLLDDVEVQKVADRLFWSAFRNCGQVCMAVKRVYAPARLYSDVVEALAQRAKATVVGAGLDPGTQLGPVNNATQLARVEDCTSRALADGARAAAGGHRLDRPGYFFAPTVLADVPADSPVVTEEQFGPVLPVLPYRDLDEALDAANDTGFGLGGSVWGTDLDRAEEAAGRLECGTAWINHHAELSLAQPFAGTKDSGVGVAGGPWGLHGNLRPFVVHRPREERPEGGR</sequence>
<dbReference type="Gene3D" id="3.40.605.10">
    <property type="entry name" value="Aldehyde Dehydrogenase, Chain A, domain 1"/>
    <property type="match status" value="1"/>
</dbReference>
<keyword evidence="7" id="KW-1185">Reference proteome</keyword>
<dbReference type="InterPro" id="IPR015590">
    <property type="entry name" value="Aldehyde_DH_dom"/>
</dbReference>
<organism evidence="6 7">
    <name type="scientific">Streptomyces cremeus</name>
    <dbReference type="NCBI Taxonomy" id="66881"/>
    <lineage>
        <taxon>Bacteria</taxon>
        <taxon>Bacillati</taxon>
        <taxon>Actinomycetota</taxon>
        <taxon>Actinomycetes</taxon>
        <taxon>Kitasatosporales</taxon>
        <taxon>Streptomycetaceae</taxon>
        <taxon>Streptomyces</taxon>
    </lineage>
</organism>
<evidence type="ECO:0000256" key="2">
    <source>
        <dbReference type="PROSITE-ProRule" id="PRU10007"/>
    </source>
</evidence>
<reference evidence="6 7" key="1">
    <citation type="submission" date="2024-09" db="EMBL/GenBank/DDBJ databases">
        <authorList>
            <person name="Sun Q."/>
            <person name="Mori K."/>
        </authorList>
    </citation>
    <scope>NUCLEOTIDE SEQUENCE [LARGE SCALE GENOMIC DNA]</scope>
    <source>
        <strain evidence="6 7">JCM 4362</strain>
    </source>
</reference>
<evidence type="ECO:0000313" key="7">
    <source>
        <dbReference type="Proteomes" id="UP001589718"/>
    </source>
</evidence>
<dbReference type="Pfam" id="PF00171">
    <property type="entry name" value="Aldedh"/>
    <property type="match status" value="1"/>
</dbReference>
<evidence type="ECO:0000259" key="5">
    <source>
        <dbReference type="Pfam" id="PF00171"/>
    </source>
</evidence>
<dbReference type="RefSeq" id="WP_345226040.1">
    <property type="nucleotide sequence ID" value="NZ_BAAAXE010000013.1"/>
</dbReference>
<dbReference type="Gene3D" id="3.40.309.10">
    <property type="entry name" value="Aldehyde Dehydrogenase, Chain A, domain 2"/>
    <property type="match status" value="1"/>
</dbReference>
<dbReference type="InterPro" id="IPR016162">
    <property type="entry name" value="Ald_DH_N"/>
</dbReference>
<proteinExistence type="inferred from homology"/>
<protein>
    <submittedName>
        <fullName evidence="6">Aldehyde dehydrogenase family protein</fullName>
    </submittedName>
</protein>
<feature type="domain" description="Aldehyde dehydrogenase" evidence="5">
    <location>
        <begin position="26"/>
        <end position="467"/>
    </location>
</feature>
<comment type="similarity">
    <text evidence="3">Belongs to the aldehyde dehydrogenase family.</text>
</comment>
<dbReference type="PANTHER" id="PTHR11699">
    <property type="entry name" value="ALDEHYDE DEHYDROGENASE-RELATED"/>
    <property type="match status" value="1"/>
</dbReference>